<dbReference type="GO" id="GO:0005829">
    <property type="term" value="C:cytosol"/>
    <property type="evidence" value="ECO:0007669"/>
    <property type="project" value="TreeGrafter"/>
</dbReference>
<dbReference type="InterPro" id="IPR000648">
    <property type="entry name" value="Oxysterol-bd"/>
</dbReference>
<feature type="compositionally biased region" description="Basic and acidic residues" evidence="5">
    <location>
        <begin position="37"/>
        <end position="48"/>
    </location>
</feature>
<dbReference type="Gene3D" id="3.30.70.3490">
    <property type="match status" value="1"/>
</dbReference>
<dbReference type="SUPFAM" id="SSF144000">
    <property type="entry name" value="Oxysterol-binding protein-like"/>
    <property type="match status" value="1"/>
</dbReference>
<gene>
    <name evidence="6" type="ORF">GBAR_LOCUS24047</name>
</gene>
<accession>A0AA35TAG0</accession>
<proteinExistence type="inferred from homology"/>
<evidence type="ECO:0000256" key="2">
    <source>
        <dbReference type="ARBA" id="ARBA00023121"/>
    </source>
</evidence>
<keyword evidence="7" id="KW-1185">Reference proteome</keyword>
<evidence type="ECO:0000313" key="6">
    <source>
        <dbReference type="EMBL" id="CAI8043326.1"/>
    </source>
</evidence>
<dbReference type="InterPro" id="IPR018494">
    <property type="entry name" value="Oxysterol-bd_CS"/>
</dbReference>
<evidence type="ECO:0000256" key="5">
    <source>
        <dbReference type="SAM" id="MobiDB-lite"/>
    </source>
</evidence>
<reference evidence="6" key="1">
    <citation type="submission" date="2023-03" db="EMBL/GenBank/DDBJ databases">
        <authorList>
            <person name="Steffen K."/>
            <person name="Cardenas P."/>
        </authorList>
    </citation>
    <scope>NUCLEOTIDE SEQUENCE</scope>
</reference>
<comment type="similarity">
    <text evidence="1 3">Belongs to the OSBP family.</text>
</comment>
<dbReference type="PANTHER" id="PTHR10972:SF203">
    <property type="entry name" value="OXYSTEROL-BINDING PROTEIN HOMOLOG 3"/>
    <property type="match status" value="1"/>
</dbReference>
<dbReference type="Gene3D" id="2.40.160.120">
    <property type="match status" value="1"/>
</dbReference>
<dbReference type="EMBL" id="CASHTH010003319">
    <property type="protein sequence ID" value="CAI8043326.1"/>
    <property type="molecule type" value="Genomic_DNA"/>
</dbReference>
<evidence type="ECO:0000256" key="4">
    <source>
        <dbReference type="RuleBase" id="RU003845"/>
    </source>
</evidence>
<keyword evidence="4" id="KW-0445">Lipid transport</keyword>
<evidence type="ECO:0000256" key="1">
    <source>
        <dbReference type="ARBA" id="ARBA00008842"/>
    </source>
</evidence>
<dbReference type="PROSITE" id="PS01013">
    <property type="entry name" value="OSBP"/>
    <property type="match status" value="1"/>
</dbReference>
<dbReference type="GO" id="GO:0097038">
    <property type="term" value="C:perinuclear endoplasmic reticulum"/>
    <property type="evidence" value="ECO:0007669"/>
    <property type="project" value="TreeGrafter"/>
</dbReference>
<organism evidence="6 7">
    <name type="scientific">Geodia barretti</name>
    <name type="common">Barrett's horny sponge</name>
    <dbReference type="NCBI Taxonomy" id="519541"/>
    <lineage>
        <taxon>Eukaryota</taxon>
        <taxon>Metazoa</taxon>
        <taxon>Porifera</taxon>
        <taxon>Demospongiae</taxon>
        <taxon>Heteroscleromorpha</taxon>
        <taxon>Tetractinellida</taxon>
        <taxon>Astrophorina</taxon>
        <taxon>Geodiidae</taxon>
        <taxon>Geodia</taxon>
    </lineage>
</organism>
<dbReference type="Pfam" id="PF01237">
    <property type="entry name" value="Oxysterol_BP"/>
    <property type="match status" value="1"/>
</dbReference>
<protein>
    <recommendedName>
        <fullName evidence="4">Oxysterol-binding protein</fullName>
    </recommendedName>
</protein>
<feature type="region of interest" description="Disordered" evidence="5">
    <location>
        <begin position="37"/>
        <end position="63"/>
    </location>
</feature>
<dbReference type="FunFam" id="2.40.160.120:FF:000001">
    <property type="entry name" value="Oxysterol-binding protein"/>
    <property type="match status" value="1"/>
</dbReference>
<sequence>MIVNPPHLSTLLPALKKVSSFNKDRVSLDNEALVEIREEGEGGERGEGGRGGQLAQRRTKLPCPTPDMADFSLWTILRKNIGKDLSRVSMPVSLNEPLSALQRLCEEVQYCELLDQAAHLDDPCDRMVKVAAFAVSAYVTAFHRPARKPFNPILGETYEWVREDKGFKFMAEQVSHHPPIAACHCESPNFTFWQDARIKSKFWGKSMEVFPVGTVNVTIPRHGDHYEWEKVTSCIHNVLGGQRWVDQYGQMTITNRGKCSCKLTFVKASYWSSKKYEVHGDVYNGDGEKVCHLFGTWHEAMFCGEEDGDASPVWQAAPMPEDSDQYYGFNQFAIQLNGFEEGMRDKLPPTDSRYRPDQRLLEEGYIEQAEPEKHRVEQIQRQARAERERLGKDWSPTFFRKEMRKGEECWVSRGNYWSHRGTGFTDLSLPTLW</sequence>
<dbReference type="AlphaFoldDB" id="A0AA35TAG0"/>
<dbReference type="Proteomes" id="UP001174909">
    <property type="component" value="Unassembled WGS sequence"/>
</dbReference>
<keyword evidence="4" id="KW-0813">Transport</keyword>
<dbReference type="InterPro" id="IPR037239">
    <property type="entry name" value="OSBP_sf"/>
</dbReference>
<dbReference type="GO" id="GO:0015485">
    <property type="term" value="F:cholesterol binding"/>
    <property type="evidence" value="ECO:0007669"/>
    <property type="project" value="TreeGrafter"/>
</dbReference>
<dbReference type="GO" id="GO:0005886">
    <property type="term" value="C:plasma membrane"/>
    <property type="evidence" value="ECO:0007669"/>
    <property type="project" value="TreeGrafter"/>
</dbReference>
<evidence type="ECO:0000313" key="7">
    <source>
        <dbReference type="Proteomes" id="UP001174909"/>
    </source>
</evidence>
<keyword evidence="2" id="KW-0446">Lipid-binding</keyword>
<evidence type="ECO:0000256" key="3">
    <source>
        <dbReference type="RuleBase" id="RU003844"/>
    </source>
</evidence>
<dbReference type="GO" id="GO:0120009">
    <property type="term" value="P:intermembrane lipid transfer"/>
    <property type="evidence" value="ECO:0007669"/>
    <property type="project" value="UniProtKB-ARBA"/>
</dbReference>
<name>A0AA35TAG0_GEOBA</name>
<comment type="caution">
    <text evidence="6">The sequence shown here is derived from an EMBL/GenBank/DDBJ whole genome shotgun (WGS) entry which is preliminary data.</text>
</comment>
<dbReference type="PANTHER" id="PTHR10972">
    <property type="entry name" value="OXYSTEROL-BINDING PROTEIN-RELATED"/>
    <property type="match status" value="1"/>
</dbReference>